<protein>
    <recommendedName>
        <fullName evidence="1">DUF5615 domain-containing protein</fullName>
    </recommendedName>
</protein>
<comment type="caution">
    <text evidence="2">The sequence shown here is derived from an EMBL/GenBank/DDBJ whole genome shotgun (WGS) entry which is preliminary data.</text>
</comment>
<accession>W4L8V4</accession>
<dbReference type="EMBL" id="AZHW01001054">
    <property type="protein sequence ID" value="ETW94528.1"/>
    <property type="molecule type" value="Genomic_DNA"/>
</dbReference>
<dbReference type="Pfam" id="PF18480">
    <property type="entry name" value="DUF5615"/>
    <property type="match status" value="1"/>
</dbReference>
<keyword evidence="3" id="KW-1185">Reference proteome</keyword>
<feature type="domain" description="DUF5615" evidence="1">
    <location>
        <begin position="4"/>
        <end position="91"/>
    </location>
</feature>
<dbReference type="AlphaFoldDB" id="W4L8V4"/>
<evidence type="ECO:0000313" key="2">
    <source>
        <dbReference type="EMBL" id="ETW94528.1"/>
    </source>
</evidence>
<reference evidence="2 3" key="1">
    <citation type="journal article" date="2014" name="Nature">
        <title>An environmental bacterial taxon with a large and distinct metabolic repertoire.</title>
        <authorList>
            <person name="Wilson M.C."/>
            <person name="Mori T."/>
            <person name="Ruckert C."/>
            <person name="Uria A.R."/>
            <person name="Helf M.J."/>
            <person name="Takada K."/>
            <person name="Gernert C."/>
            <person name="Steffens U.A."/>
            <person name="Heycke N."/>
            <person name="Schmitt S."/>
            <person name="Rinke C."/>
            <person name="Helfrich E.J."/>
            <person name="Brachmann A.O."/>
            <person name="Gurgui C."/>
            <person name="Wakimoto T."/>
            <person name="Kracht M."/>
            <person name="Crusemann M."/>
            <person name="Hentschel U."/>
            <person name="Abe I."/>
            <person name="Matsunaga S."/>
            <person name="Kalinowski J."/>
            <person name="Takeyama H."/>
            <person name="Piel J."/>
        </authorList>
    </citation>
    <scope>NUCLEOTIDE SEQUENCE [LARGE SCALE GENOMIC DNA]</scope>
    <source>
        <strain evidence="3">TSY1</strain>
    </source>
</reference>
<sequence length="109" mass="12449">MAIRFHLDENVSSAIARALQRRGVDITITPEQGMIGSSDEEQLAFALSEQRVLVTHDTDFFALIDAKPSHAGIVYCDKRRRSLSHVIRGLLLIWEIMTPEDMERHVEYI</sequence>
<dbReference type="Proteomes" id="UP000019141">
    <property type="component" value="Unassembled WGS sequence"/>
</dbReference>
<evidence type="ECO:0000259" key="1">
    <source>
        <dbReference type="Pfam" id="PF18480"/>
    </source>
</evidence>
<gene>
    <name evidence="2" type="ORF">ETSY1_34465</name>
</gene>
<dbReference type="InterPro" id="IPR041049">
    <property type="entry name" value="DUF5615"/>
</dbReference>
<proteinExistence type="predicted"/>
<dbReference type="HOGENOM" id="CLU_159245_1_1_7"/>
<organism evidence="2 3">
    <name type="scientific">Entotheonella factor</name>
    <dbReference type="NCBI Taxonomy" id="1429438"/>
    <lineage>
        <taxon>Bacteria</taxon>
        <taxon>Pseudomonadati</taxon>
        <taxon>Nitrospinota/Tectimicrobiota group</taxon>
        <taxon>Candidatus Tectimicrobiota</taxon>
        <taxon>Candidatus Entotheonellia</taxon>
        <taxon>Candidatus Entotheonellales</taxon>
        <taxon>Candidatus Entotheonellaceae</taxon>
        <taxon>Candidatus Entotheonella</taxon>
    </lineage>
</organism>
<name>W4L8V4_ENTF1</name>
<evidence type="ECO:0000313" key="3">
    <source>
        <dbReference type="Proteomes" id="UP000019141"/>
    </source>
</evidence>